<accession>A0A444Y9N1</accession>
<sequence length="18" mass="2192">MDPLQQKIHCSKQRDLHN</sequence>
<dbReference type="Proteomes" id="UP000289738">
    <property type="component" value="Chromosome B07"/>
</dbReference>
<reference evidence="1 2" key="1">
    <citation type="submission" date="2019-01" db="EMBL/GenBank/DDBJ databases">
        <title>Sequencing of cultivated peanut Arachis hypogaea provides insights into genome evolution and oil improvement.</title>
        <authorList>
            <person name="Chen X."/>
        </authorList>
    </citation>
    <scope>NUCLEOTIDE SEQUENCE [LARGE SCALE GENOMIC DNA]</scope>
    <source>
        <strain evidence="2">cv. Fuhuasheng</strain>
        <tissue evidence="1">Leaves</tissue>
    </source>
</reference>
<dbReference type="AlphaFoldDB" id="A0A444Y9N1"/>
<proteinExistence type="predicted"/>
<organism evidence="1 2">
    <name type="scientific">Arachis hypogaea</name>
    <name type="common">Peanut</name>
    <dbReference type="NCBI Taxonomy" id="3818"/>
    <lineage>
        <taxon>Eukaryota</taxon>
        <taxon>Viridiplantae</taxon>
        <taxon>Streptophyta</taxon>
        <taxon>Embryophyta</taxon>
        <taxon>Tracheophyta</taxon>
        <taxon>Spermatophyta</taxon>
        <taxon>Magnoliopsida</taxon>
        <taxon>eudicotyledons</taxon>
        <taxon>Gunneridae</taxon>
        <taxon>Pentapetalae</taxon>
        <taxon>rosids</taxon>
        <taxon>fabids</taxon>
        <taxon>Fabales</taxon>
        <taxon>Fabaceae</taxon>
        <taxon>Papilionoideae</taxon>
        <taxon>50 kb inversion clade</taxon>
        <taxon>dalbergioids sensu lato</taxon>
        <taxon>Dalbergieae</taxon>
        <taxon>Pterocarpus clade</taxon>
        <taxon>Arachis</taxon>
    </lineage>
</organism>
<comment type="caution">
    <text evidence="1">The sequence shown here is derived from an EMBL/GenBank/DDBJ whole genome shotgun (WGS) entry which is preliminary data.</text>
</comment>
<name>A0A444Y9N1_ARAHY</name>
<keyword evidence="2" id="KW-1185">Reference proteome</keyword>
<evidence type="ECO:0000313" key="1">
    <source>
        <dbReference type="EMBL" id="RYQ98566.1"/>
    </source>
</evidence>
<dbReference type="EMBL" id="SDMP01000017">
    <property type="protein sequence ID" value="RYQ98566.1"/>
    <property type="molecule type" value="Genomic_DNA"/>
</dbReference>
<protein>
    <submittedName>
        <fullName evidence="1">Uncharacterized protein</fullName>
    </submittedName>
</protein>
<evidence type="ECO:0000313" key="2">
    <source>
        <dbReference type="Proteomes" id="UP000289738"/>
    </source>
</evidence>
<gene>
    <name evidence="1" type="ORF">Ahy_B07g086315</name>
</gene>